<evidence type="ECO:0000256" key="4">
    <source>
        <dbReference type="ARBA" id="ARBA00022989"/>
    </source>
</evidence>
<dbReference type="InterPro" id="IPR038900">
    <property type="entry name" value="TMC"/>
</dbReference>
<keyword evidence="3 7" id="KW-0812">Transmembrane</keyword>
<feature type="compositionally biased region" description="Low complexity" evidence="6">
    <location>
        <begin position="1338"/>
        <end position="1350"/>
    </location>
</feature>
<dbReference type="PANTHER" id="PTHR23302:SF40">
    <property type="entry name" value="TRANSMEMBRANE CHANNEL-LIKE PROTEIN"/>
    <property type="match status" value="1"/>
</dbReference>
<feature type="region of interest" description="Disordered" evidence="6">
    <location>
        <begin position="1038"/>
        <end position="1082"/>
    </location>
</feature>
<evidence type="ECO:0000259" key="8">
    <source>
        <dbReference type="Pfam" id="PF07810"/>
    </source>
</evidence>
<feature type="compositionally biased region" description="Acidic residues" evidence="6">
    <location>
        <begin position="662"/>
        <end position="678"/>
    </location>
</feature>
<evidence type="ECO:0000256" key="6">
    <source>
        <dbReference type="SAM" id="MobiDB-lite"/>
    </source>
</evidence>
<comment type="similarity">
    <text evidence="2">Belongs to the TMC family.</text>
</comment>
<dbReference type="InterPro" id="IPR012496">
    <property type="entry name" value="TMC_dom"/>
</dbReference>
<feature type="region of interest" description="Disordered" evidence="6">
    <location>
        <begin position="1114"/>
        <end position="1150"/>
    </location>
</feature>
<reference evidence="9" key="1">
    <citation type="submission" date="2023-07" db="EMBL/GenBank/DDBJ databases">
        <authorList>
            <consortium name="CYATHOMIX"/>
        </authorList>
    </citation>
    <scope>NUCLEOTIDE SEQUENCE</scope>
    <source>
        <strain evidence="9">N/A</strain>
    </source>
</reference>
<feature type="compositionally biased region" description="Basic and acidic residues" evidence="6">
    <location>
        <begin position="43"/>
        <end position="65"/>
    </location>
</feature>
<dbReference type="PANTHER" id="PTHR23302">
    <property type="entry name" value="TRANSMEMBRANE CHANNEL-RELATED"/>
    <property type="match status" value="1"/>
</dbReference>
<feature type="region of interest" description="Disordered" evidence="6">
    <location>
        <begin position="986"/>
        <end position="1021"/>
    </location>
</feature>
<feature type="compositionally biased region" description="Low complexity" evidence="6">
    <location>
        <begin position="1230"/>
        <end position="1246"/>
    </location>
</feature>
<feature type="transmembrane region" description="Helical" evidence="7">
    <location>
        <begin position="387"/>
        <end position="407"/>
    </location>
</feature>
<evidence type="ECO:0000256" key="2">
    <source>
        <dbReference type="ARBA" id="ARBA00006510"/>
    </source>
</evidence>
<feature type="region of interest" description="Disordered" evidence="6">
    <location>
        <begin position="643"/>
        <end position="678"/>
    </location>
</feature>
<feature type="transmembrane region" description="Helical" evidence="7">
    <location>
        <begin position="719"/>
        <end position="740"/>
    </location>
</feature>
<feature type="compositionally biased region" description="Pro residues" evidence="6">
    <location>
        <begin position="589"/>
        <end position="599"/>
    </location>
</feature>
<feature type="transmembrane region" description="Helical" evidence="7">
    <location>
        <begin position="205"/>
        <end position="226"/>
    </location>
</feature>
<feature type="transmembrane region" description="Helical" evidence="7">
    <location>
        <begin position="887"/>
        <end position="912"/>
    </location>
</feature>
<evidence type="ECO:0000256" key="5">
    <source>
        <dbReference type="ARBA" id="ARBA00023136"/>
    </source>
</evidence>
<feature type="transmembrane region" description="Helical" evidence="7">
    <location>
        <begin position="427"/>
        <end position="448"/>
    </location>
</feature>
<feature type="region of interest" description="Disordered" evidence="6">
    <location>
        <begin position="1287"/>
        <end position="1366"/>
    </location>
</feature>
<proteinExistence type="inferred from homology"/>
<feature type="domain" description="TMC" evidence="8">
    <location>
        <begin position="710"/>
        <end position="825"/>
    </location>
</feature>
<feature type="compositionally biased region" description="Polar residues" evidence="6">
    <location>
        <begin position="1050"/>
        <end position="1060"/>
    </location>
</feature>
<feature type="region of interest" description="Disordered" evidence="6">
    <location>
        <begin position="1216"/>
        <end position="1252"/>
    </location>
</feature>
<comment type="subcellular location">
    <subcellularLocation>
        <location evidence="1">Membrane</location>
        <topology evidence="1">Multi-pass membrane protein</topology>
    </subcellularLocation>
</comment>
<feature type="region of interest" description="Disordered" evidence="6">
    <location>
        <begin position="589"/>
        <end position="619"/>
    </location>
</feature>
<keyword evidence="5 7" id="KW-0472">Membrane</keyword>
<dbReference type="GO" id="GO:0005886">
    <property type="term" value="C:plasma membrane"/>
    <property type="evidence" value="ECO:0007669"/>
    <property type="project" value="InterPro"/>
</dbReference>
<organism evidence="9 10">
    <name type="scientific">Cylicocyclus nassatus</name>
    <name type="common">Nematode worm</name>
    <dbReference type="NCBI Taxonomy" id="53992"/>
    <lineage>
        <taxon>Eukaryota</taxon>
        <taxon>Metazoa</taxon>
        <taxon>Ecdysozoa</taxon>
        <taxon>Nematoda</taxon>
        <taxon>Chromadorea</taxon>
        <taxon>Rhabditida</taxon>
        <taxon>Rhabditina</taxon>
        <taxon>Rhabditomorpha</taxon>
        <taxon>Strongyloidea</taxon>
        <taxon>Strongylidae</taxon>
        <taxon>Cylicocyclus</taxon>
    </lineage>
</organism>
<feature type="compositionally biased region" description="Basic and acidic residues" evidence="6">
    <location>
        <begin position="600"/>
        <end position="619"/>
    </location>
</feature>
<keyword evidence="4 7" id="KW-1133">Transmembrane helix</keyword>
<feature type="transmembrane region" description="Helical" evidence="7">
    <location>
        <begin position="294"/>
        <end position="312"/>
    </location>
</feature>
<comment type="caution">
    <text evidence="9">The sequence shown here is derived from an EMBL/GenBank/DDBJ whole genome shotgun (WGS) entry which is preliminary data.</text>
</comment>
<evidence type="ECO:0000313" key="9">
    <source>
        <dbReference type="EMBL" id="CAJ0608986.1"/>
    </source>
</evidence>
<sequence length="1414" mass="159370">MGGRGAGGGGVVSHLGFAVTPTLAPSALSSMPIAGRRGSSVRQSDKSTPDRPAVDNSKQESLDDRASSKLTLDDELFDILYAFGESDAFLGKSDHKEDADEDGKPLTRQVLLERIRQKKEVIGKLRCQPWSMTRKKRTLKLAQKYLEQHESRVSRTHLYMEELRKRMRLLKRSFANFKTYLIPWEGKIKRIESHFGSVVSSYFTFLRWIVFVNVIITLIILALVVLPETLADAAADENRRNRTETRKQIPHNERIHADEIAVVWHYDGYLRYSPLFYGYYSDDEFLGNKYPLPLAYFLVTIFIFAYSFFAILRKMAANARMSKLSGSKAEQYIFNWRVFTGWDYTIGNQETASNTVMAIVIKLRESIADCRVSLGSNFRCLQFTLRVIANLVICGMLAFSIYCISFAVSKSQTAVEQEGNLFTKNQVPSIVATITHVFPMIFDLIGRLENYHPRTALRAHLTRVLVLYVLNYLTLIVALFDKMGAIRNKQPDALELLRAKRQLGGRNPNIPRPPPYASRTFENRTDLLRFIAKSTKRFEQTRTTRGVSTTPFTVAPQFGPVNVNNPYAILRNGTLRKVFEAKRIGPDPLPIYTPPPRTFPPHERGKVKEKFGGPDFARENQRVTRPPVRITRPPATRRTLATTAATKQVKAPMIPNRSDLQAEPDAENDDDPPDDDGAIEELLDLNETMRLPAAAERKSSADEVYNSDICWETIIGQEIVKLVTMDLIVTIVSIIVIDFLRGLWIKYCSAWWCWDIETTFPEYGEFKVAENVLHIINNQGMIWLGLFFTPLLPALNNIKLVIIMYIRGWAVMTCNVPAREIFRASRSSNFYLLILLLWLLLCTLPVGYVIASTRPSRKCGPFARHDHFYTVITKEIEKRVPPSYLGYIRYVASPGIVVPILLFLMLIIYFLVSLVRGLREANTDLQQQLIHERTEEKKKIFELAGGGKKKIEDRDRDHRKIMQYLPIIEQQRREPWRAYNDLQEEPLRAEDSTESEEEDQEESPSPTFVHKMTAPVPSSTSETVAAMHFLPSLGSLDEREEAEEDEGSPANGTTPPQTASVHKGTQRFSSIARSESETESIDAHSNVIDIATPEEVRSLLRPLLEMKIMSQLRSSRAFPSETQPGSSGSNDDQGPSREDSSSAIVPPPLLISSRRSSKRLSYISLYEYPHIGGCASGATRDDGSPLNPLAGAPTLITSQKMRNAQEMRAEVHRLPSTKENEEVLQQKTQSASTSGAGTSANGNNNGFNVENIHSTFQPWPSIEEVRARKEQLLKKTPLPFYKTHVHHSGTAVSPQQQPQPGPSTRYPSTIPKAAIPPHRKYEQEASPVISSTDDEGRSSSPSRRFRISVSPTRKIETDTGGNGKARRFTIKQESAAPSMVSVQRVTPPKEERLIVGKAPCVQFGDDDSPRVHEC</sequence>
<feature type="region of interest" description="Disordered" evidence="6">
    <location>
        <begin position="28"/>
        <end position="65"/>
    </location>
</feature>
<evidence type="ECO:0000256" key="3">
    <source>
        <dbReference type="ARBA" id="ARBA00022692"/>
    </source>
</evidence>
<name>A0AA36HE00_CYLNA</name>
<feature type="compositionally biased region" description="Acidic residues" evidence="6">
    <location>
        <begin position="992"/>
        <end position="1002"/>
    </location>
</feature>
<gene>
    <name evidence="9" type="ORF">CYNAS_LOCUS20969</name>
</gene>
<accession>A0AA36HE00</accession>
<evidence type="ECO:0000256" key="1">
    <source>
        <dbReference type="ARBA" id="ARBA00004141"/>
    </source>
</evidence>
<feature type="transmembrane region" description="Helical" evidence="7">
    <location>
        <begin position="830"/>
        <end position="851"/>
    </location>
</feature>
<feature type="compositionally biased region" description="Polar residues" evidence="6">
    <location>
        <begin position="1120"/>
        <end position="1133"/>
    </location>
</feature>
<protein>
    <recommendedName>
        <fullName evidence="8">TMC domain-containing protein</fullName>
    </recommendedName>
</protein>
<dbReference type="Pfam" id="PF07810">
    <property type="entry name" value="TMC"/>
    <property type="match status" value="1"/>
</dbReference>
<feature type="transmembrane region" description="Helical" evidence="7">
    <location>
        <begin position="460"/>
        <end position="480"/>
    </location>
</feature>
<dbReference type="EMBL" id="CATQJL010000326">
    <property type="protein sequence ID" value="CAJ0608986.1"/>
    <property type="molecule type" value="Genomic_DNA"/>
</dbReference>
<dbReference type="GO" id="GO:0008381">
    <property type="term" value="F:mechanosensitive monoatomic ion channel activity"/>
    <property type="evidence" value="ECO:0007669"/>
    <property type="project" value="TreeGrafter"/>
</dbReference>
<evidence type="ECO:0000256" key="7">
    <source>
        <dbReference type="SAM" id="Phobius"/>
    </source>
</evidence>
<keyword evidence="10" id="KW-1185">Reference proteome</keyword>
<feature type="compositionally biased region" description="Acidic residues" evidence="6">
    <location>
        <begin position="1038"/>
        <end position="1047"/>
    </location>
</feature>
<evidence type="ECO:0000313" key="10">
    <source>
        <dbReference type="Proteomes" id="UP001176961"/>
    </source>
</evidence>
<dbReference type="Proteomes" id="UP001176961">
    <property type="component" value="Unassembled WGS sequence"/>
</dbReference>